<dbReference type="InParanoid" id="A0A2J7RM54"/>
<gene>
    <name evidence="1" type="ORF">B7P43_G15536</name>
</gene>
<organism evidence="1 2">
    <name type="scientific">Cryptotermes secundus</name>
    <dbReference type="NCBI Taxonomy" id="105785"/>
    <lineage>
        <taxon>Eukaryota</taxon>
        <taxon>Metazoa</taxon>
        <taxon>Ecdysozoa</taxon>
        <taxon>Arthropoda</taxon>
        <taxon>Hexapoda</taxon>
        <taxon>Insecta</taxon>
        <taxon>Pterygota</taxon>
        <taxon>Neoptera</taxon>
        <taxon>Polyneoptera</taxon>
        <taxon>Dictyoptera</taxon>
        <taxon>Blattodea</taxon>
        <taxon>Blattoidea</taxon>
        <taxon>Termitoidae</taxon>
        <taxon>Kalotermitidae</taxon>
        <taxon>Cryptotermitinae</taxon>
        <taxon>Cryptotermes</taxon>
    </lineage>
</organism>
<dbReference type="Proteomes" id="UP000235965">
    <property type="component" value="Unassembled WGS sequence"/>
</dbReference>
<accession>A0A2J7RM54</accession>
<name>A0A2J7RM54_9NEOP</name>
<evidence type="ECO:0000313" key="2">
    <source>
        <dbReference type="Proteomes" id="UP000235965"/>
    </source>
</evidence>
<dbReference type="AlphaFoldDB" id="A0A2J7RM54"/>
<dbReference type="EMBL" id="NEVH01002577">
    <property type="protein sequence ID" value="PNF41910.1"/>
    <property type="molecule type" value="Genomic_DNA"/>
</dbReference>
<reference evidence="1 2" key="1">
    <citation type="submission" date="2017-12" db="EMBL/GenBank/DDBJ databases">
        <title>Hemimetabolous genomes reveal molecular basis of termite eusociality.</title>
        <authorList>
            <person name="Harrison M.C."/>
            <person name="Jongepier E."/>
            <person name="Robertson H.M."/>
            <person name="Arning N."/>
            <person name="Bitard-Feildel T."/>
            <person name="Chao H."/>
            <person name="Childers C.P."/>
            <person name="Dinh H."/>
            <person name="Doddapaneni H."/>
            <person name="Dugan S."/>
            <person name="Gowin J."/>
            <person name="Greiner C."/>
            <person name="Han Y."/>
            <person name="Hu H."/>
            <person name="Hughes D.S.T."/>
            <person name="Huylmans A.-K."/>
            <person name="Kemena C."/>
            <person name="Kremer L.P.M."/>
            <person name="Lee S.L."/>
            <person name="Lopez-Ezquerra A."/>
            <person name="Mallet L."/>
            <person name="Monroy-Kuhn J.M."/>
            <person name="Moser A."/>
            <person name="Murali S.C."/>
            <person name="Muzny D.M."/>
            <person name="Otani S."/>
            <person name="Piulachs M.-D."/>
            <person name="Poelchau M."/>
            <person name="Qu J."/>
            <person name="Schaub F."/>
            <person name="Wada-Katsumata A."/>
            <person name="Worley K.C."/>
            <person name="Xie Q."/>
            <person name="Ylla G."/>
            <person name="Poulsen M."/>
            <person name="Gibbs R.A."/>
            <person name="Schal C."/>
            <person name="Richards S."/>
            <person name="Belles X."/>
            <person name="Korb J."/>
            <person name="Bornberg-Bauer E."/>
        </authorList>
    </citation>
    <scope>NUCLEOTIDE SEQUENCE [LARGE SCALE GENOMIC DNA]</scope>
    <source>
        <tissue evidence="1">Whole body</tissue>
    </source>
</reference>
<comment type="caution">
    <text evidence="1">The sequence shown here is derived from an EMBL/GenBank/DDBJ whole genome shotgun (WGS) entry which is preliminary data.</text>
</comment>
<sequence>MDHTENRSSIVAFVSVAVGTCLLSHCPETALVYPNISRSLHSNGSTYHSININ</sequence>
<proteinExistence type="predicted"/>
<keyword evidence="2" id="KW-1185">Reference proteome</keyword>
<protein>
    <submittedName>
        <fullName evidence="1">Uncharacterized protein</fullName>
    </submittedName>
</protein>
<evidence type="ECO:0000313" key="1">
    <source>
        <dbReference type="EMBL" id="PNF41910.1"/>
    </source>
</evidence>